<accession>A0ABQ6PUW1</accession>
<gene>
    <name evidence="2" type="ORF">Ataiwa_00230</name>
</gene>
<evidence type="ECO:0000313" key="2">
    <source>
        <dbReference type="EMBL" id="GMQ31751.1"/>
    </source>
</evidence>
<dbReference type="Proteomes" id="UP001307705">
    <property type="component" value="Unassembled WGS sequence"/>
</dbReference>
<evidence type="ECO:0000256" key="1">
    <source>
        <dbReference type="SAM" id="Phobius"/>
    </source>
</evidence>
<keyword evidence="1" id="KW-0472">Membrane</keyword>
<dbReference type="EMBL" id="BTPE01000001">
    <property type="protein sequence ID" value="GMQ31751.1"/>
    <property type="molecule type" value="Genomic_DNA"/>
</dbReference>
<sequence length="729" mass="79202">MTLKNTLGVVHIFIWFIGIAAFLTPNYIFGQCTSCDVTIFNNGATPTINDGDVVCINFSRTNPINLQNRNNLTICIPSGRTFSGGFSNYNPSNLIRINVFGTYRGGLTLNNNNSEFNVFSGGTYNNSGTLTVQRGSVFNEGNISRPIILENTSTFLNRGLSTGNLTLRDNSEMTNEGDIDIGSLILQDSPTIFNRPTATLEVNNSVTFRGNIINEGNILIDGNANIQNGANFTVLNSGILDVEDNINIRSGGTLSTSNPLNQSPPSRILARTLTLENNGTGHSLSVGENTNIELSRDLIIDGPFPVSVEGELNIGRDMEIRNNGGGNPTRLTISGEGVVSVSRDLISSRRIELNDEASLSVGRDFTTLNNGSVLDNNLTLNGNSSFLVSGDTEINRPINANGSSTVILNGDLEINNVGGAGLNFNDDSFLSVSGETDVRGPIIFSDNSVADFFDDINLFNVGNSRIEVYNNADILLMADLSVPANGATVIVRDAGQFVICDARAPSGTVEGSFPPSSRWGSTIDPSPAYYGGCRILPVEFLSFSATYQLSSRSSILNWATAKEWENSHFEIERAIHSIRSWEKIGTINGQGYSDSPVSYSFEDSRLPASGGTIFYRLKQIDFDGDVTYSDTKAIRVEPLPSSTSWKVYPNPSTGDHINLEMLDMGVYKDELIQVRVISSTSQFDLIQGENPRDLSSQLADILRNKPPGVYTLEISWGANREYHKVILKR</sequence>
<evidence type="ECO:0000313" key="3">
    <source>
        <dbReference type="Proteomes" id="UP001307705"/>
    </source>
</evidence>
<proteinExistence type="predicted"/>
<feature type="transmembrane region" description="Helical" evidence="1">
    <location>
        <begin position="7"/>
        <end position="29"/>
    </location>
</feature>
<comment type="caution">
    <text evidence="2">The sequence shown here is derived from an EMBL/GenBank/DDBJ whole genome shotgun (WGS) entry which is preliminary data.</text>
</comment>
<reference evidence="2 3" key="1">
    <citation type="submission" date="2023-08" db="EMBL/GenBank/DDBJ databases">
        <title>Draft genome sequence of Algoriphagus taiwanensis.</title>
        <authorList>
            <person name="Takatani N."/>
            <person name="Hosokawa M."/>
            <person name="Sawabe T."/>
        </authorList>
    </citation>
    <scope>NUCLEOTIDE SEQUENCE [LARGE SCALE GENOMIC DNA]</scope>
    <source>
        <strain evidence="2 3">JCM 19755</strain>
    </source>
</reference>
<organism evidence="2 3">
    <name type="scientific">Algoriphagus taiwanensis</name>
    <dbReference type="NCBI Taxonomy" id="1445656"/>
    <lineage>
        <taxon>Bacteria</taxon>
        <taxon>Pseudomonadati</taxon>
        <taxon>Bacteroidota</taxon>
        <taxon>Cytophagia</taxon>
        <taxon>Cytophagales</taxon>
        <taxon>Cyclobacteriaceae</taxon>
        <taxon>Algoriphagus</taxon>
    </lineage>
</organism>
<keyword evidence="1" id="KW-0812">Transmembrane</keyword>
<protein>
    <submittedName>
        <fullName evidence="2">T9SS type A sorting domain-containing protein</fullName>
    </submittedName>
</protein>
<keyword evidence="3" id="KW-1185">Reference proteome</keyword>
<name>A0ABQ6PUW1_9BACT</name>
<keyword evidence="1" id="KW-1133">Transmembrane helix</keyword>